<organism evidence="2 3">
    <name type="scientific">Candidatus Entotheonella gemina</name>
    <dbReference type="NCBI Taxonomy" id="1429439"/>
    <lineage>
        <taxon>Bacteria</taxon>
        <taxon>Pseudomonadati</taxon>
        <taxon>Nitrospinota/Tectimicrobiota group</taxon>
        <taxon>Candidatus Tectimicrobiota</taxon>
        <taxon>Candidatus Entotheonellia</taxon>
        <taxon>Candidatus Entotheonellales</taxon>
        <taxon>Candidatus Entotheonellaceae</taxon>
        <taxon>Candidatus Entotheonella</taxon>
    </lineage>
</organism>
<protein>
    <submittedName>
        <fullName evidence="2">Uncharacterized protein</fullName>
    </submittedName>
</protein>
<dbReference type="HOGENOM" id="CLU_1254048_0_0_7"/>
<reference evidence="2 3" key="1">
    <citation type="journal article" date="2014" name="Nature">
        <title>An environmental bacterial taxon with a large and distinct metabolic repertoire.</title>
        <authorList>
            <person name="Wilson M.C."/>
            <person name="Mori T."/>
            <person name="Ruckert C."/>
            <person name="Uria A.R."/>
            <person name="Helf M.J."/>
            <person name="Takada K."/>
            <person name="Gernert C."/>
            <person name="Steffens U.A."/>
            <person name="Heycke N."/>
            <person name="Schmitt S."/>
            <person name="Rinke C."/>
            <person name="Helfrich E.J."/>
            <person name="Brachmann A.O."/>
            <person name="Gurgui C."/>
            <person name="Wakimoto T."/>
            <person name="Kracht M."/>
            <person name="Crusemann M."/>
            <person name="Hentschel U."/>
            <person name="Abe I."/>
            <person name="Matsunaga S."/>
            <person name="Kalinowski J."/>
            <person name="Takeyama H."/>
            <person name="Piel J."/>
        </authorList>
    </citation>
    <scope>NUCLEOTIDE SEQUENCE [LARGE SCALE GENOMIC DNA]</scope>
    <source>
        <strain evidence="3">TSY2</strain>
    </source>
</reference>
<dbReference type="AlphaFoldDB" id="W4M952"/>
<gene>
    <name evidence="2" type="ORF">ETSY2_17015</name>
</gene>
<comment type="caution">
    <text evidence="2">The sequence shown here is derived from an EMBL/GenBank/DDBJ whole genome shotgun (WGS) entry which is preliminary data.</text>
</comment>
<dbReference type="PATRIC" id="fig|1429439.4.peg.2889"/>
<evidence type="ECO:0000313" key="3">
    <source>
        <dbReference type="Proteomes" id="UP000019140"/>
    </source>
</evidence>
<evidence type="ECO:0000313" key="2">
    <source>
        <dbReference type="EMBL" id="ETX06451.1"/>
    </source>
</evidence>
<keyword evidence="3" id="KW-1185">Reference proteome</keyword>
<evidence type="ECO:0000256" key="1">
    <source>
        <dbReference type="SAM" id="MobiDB-lite"/>
    </source>
</evidence>
<dbReference type="Proteomes" id="UP000019140">
    <property type="component" value="Unassembled WGS sequence"/>
</dbReference>
<sequence length="220" mass="25142">MQKLLYHDVRNRFGLSANLAIQAIRRVCDNRKAAHTNKSKVVEFDATSIPYDARIFSLREADWTVSLTLLYGRERLALMAGSYQRDKLAGRAPKAAQLCLHRDGSYTIHIQIEVPTEPPVLTDKAIGVDLGRTDLAYTSRGKSWSGEQIRRVRDRYSRLRAALERKATKGTRSTRRRCRGLLRRLSGRERSDSSGKPTTRSATTLWRPPKAKVPWWYSKT</sequence>
<feature type="region of interest" description="Disordered" evidence="1">
    <location>
        <begin position="183"/>
        <end position="205"/>
    </location>
</feature>
<name>W4M952_9BACT</name>
<accession>W4M952</accession>
<dbReference type="EMBL" id="AZHX01000690">
    <property type="protein sequence ID" value="ETX06451.1"/>
    <property type="molecule type" value="Genomic_DNA"/>
</dbReference>
<proteinExistence type="predicted"/>